<evidence type="ECO:0000313" key="3">
    <source>
        <dbReference type="Proteomes" id="UP000288725"/>
    </source>
</evidence>
<accession>A0A444S888</accession>
<comment type="caution">
    <text evidence="2">The sequence shown here is derived from an EMBL/GenBank/DDBJ whole genome shotgun (WGS) entry which is preliminary data.</text>
</comment>
<evidence type="ECO:0000313" key="2">
    <source>
        <dbReference type="EMBL" id="RXG49611.1"/>
    </source>
</evidence>
<protein>
    <submittedName>
        <fullName evidence="2">Uncharacterized protein</fullName>
    </submittedName>
</protein>
<name>A0A444S888_VERDA</name>
<feature type="region of interest" description="Disordered" evidence="1">
    <location>
        <begin position="47"/>
        <end position="73"/>
    </location>
</feature>
<gene>
    <name evidence="2" type="ORF">VDGE_21195</name>
</gene>
<dbReference type="EMBL" id="RSDZ01000013">
    <property type="protein sequence ID" value="RXG49611.1"/>
    <property type="molecule type" value="Genomic_DNA"/>
</dbReference>
<organism evidence="2 3">
    <name type="scientific">Verticillium dahliae</name>
    <name type="common">Verticillium wilt</name>
    <dbReference type="NCBI Taxonomy" id="27337"/>
    <lineage>
        <taxon>Eukaryota</taxon>
        <taxon>Fungi</taxon>
        <taxon>Dikarya</taxon>
        <taxon>Ascomycota</taxon>
        <taxon>Pezizomycotina</taxon>
        <taxon>Sordariomycetes</taxon>
        <taxon>Hypocreomycetidae</taxon>
        <taxon>Glomerellales</taxon>
        <taxon>Plectosphaerellaceae</taxon>
        <taxon>Verticillium</taxon>
    </lineage>
</organism>
<proteinExistence type="predicted"/>
<evidence type="ECO:0000256" key="1">
    <source>
        <dbReference type="SAM" id="MobiDB-lite"/>
    </source>
</evidence>
<sequence length="73" mass="7954">MMTWLEARRARIGGLNARIEIQDGNVELLRLIFAPGPQPQYNATVQDGAAAAAEEEEEEPRSSGTDVLATEPM</sequence>
<reference evidence="2 3" key="1">
    <citation type="submission" date="2018-12" db="EMBL/GenBank/DDBJ databases">
        <title>Genome of Verticillium dahliae isolate Getta Getta.</title>
        <authorList>
            <person name="Gardiner D.M."/>
        </authorList>
    </citation>
    <scope>NUCLEOTIDE SEQUENCE [LARGE SCALE GENOMIC DNA]</scope>
    <source>
        <strain evidence="2 3">Getta Getta</strain>
    </source>
</reference>
<dbReference type="Proteomes" id="UP000288725">
    <property type="component" value="Unassembled WGS sequence"/>
</dbReference>
<dbReference type="AlphaFoldDB" id="A0A444S888"/>